<evidence type="ECO:0000259" key="3">
    <source>
        <dbReference type="Pfam" id="PF00534"/>
    </source>
</evidence>
<organism evidence="4 5">
    <name type="scientific">Streptococcus mitis</name>
    <dbReference type="NCBI Taxonomy" id="28037"/>
    <lineage>
        <taxon>Bacteria</taxon>
        <taxon>Bacillati</taxon>
        <taxon>Bacillota</taxon>
        <taxon>Bacilli</taxon>
        <taxon>Lactobacillales</taxon>
        <taxon>Streptococcaceae</taxon>
        <taxon>Streptococcus</taxon>
        <taxon>Streptococcus mitis group</taxon>
    </lineage>
</organism>
<keyword evidence="2 4" id="KW-0808">Transferase</keyword>
<keyword evidence="1 4" id="KW-0328">Glycosyltransferase</keyword>
<name>A0A139PQC9_STRMT</name>
<protein>
    <submittedName>
        <fullName evidence="4">Poly(Glycerol-phosphate) alpha-glucosyltransferase GftA</fullName>
        <ecNumber evidence="4">2.4.1.52</ecNumber>
    </submittedName>
</protein>
<dbReference type="Gene3D" id="3.40.50.2000">
    <property type="entry name" value="Glycogen Phosphorylase B"/>
    <property type="match status" value="2"/>
</dbReference>
<dbReference type="PANTHER" id="PTHR12526:SF629">
    <property type="entry name" value="TEICHURONIC ACID BIOSYNTHESIS GLYCOSYLTRANSFERASE TUAH-RELATED"/>
    <property type="match status" value="1"/>
</dbReference>
<feature type="domain" description="Glycosyl transferase family 1" evidence="3">
    <location>
        <begin position="232"/>
        <end position="368"/>
    </location>
</feature>
<dbReference type="EMBL" id="LQOD01000309">
    <property type="protein sequence ID" value="KXT92202.1"/>
    <property type="molecule type" value="Genomic_DNA"/>
</dbReference>
<evidence type="ECO:0000313" key="5">
    <source>
        <dbReference type="Proteomes" id="UP000070458"/>
    </source>
</evidence>
<dbReference type="AlphaFoldDB" id="A0A139PQC9"/>
<dbReference type="EC" id="2.4.1.52" evidence="4"/>
<evidence type="ECO:0000256" key="1">
    <source>
        <dbReference type="ARBA" id="ARBA00022676"/>
    </source>
</evidence>
<evidence type="ECO:0000256" key="2">
    <source>
        <dbReference type="ARBA" id="ARBA00022679"/>
    </source>
</evidence>
<dbReference type="PANTHER" id="PTHR12526">
    <property type="entry name" value="GLYCOSYLTRANSFERASE"/>
    <property type="match status" value="1"/>
</dbReference>
<dbReference type="GO" id="GO:0047265">
    <property type="term" value="F:poly(glycerol-phosphate) alpha-glucosyltransferase activity"/>
    <property type="evidence" value="ECO:0007669"/>
    <property type="project" value="UniProtKB-EC"/>
</dbReference>
<evidence type="ECO:0000313" key="4">
    <source>
        <dbReference type="EMBL" id="KXT92202.1"/>
    </source>
</evidence>
<dbReference type="Pfam" id="PF00534">
    <property type="entry name" value="Glycos_transf_1"/>
    <property type="match status" value="1"/>
</dbReference>
<sequence>MIRKLSLDDSECIERNFQKIVYQLTEEHKLIIWFENNMVYQVEHLYLDRLYQRDYYTSYLICREYLQKDGFNWHHRLFYNSTGALVYEGFQISGKIRYCFDINWIDGDFGLMDLFIKSLSLSKDDTVIMDRISGFPYSQSLLRYAKDVKKGVFLHSIHQLRYGDMNYEYFYLFKYATEFDFVIVSTELQKIELEKYLTNLDLKYCPIVVIPAASIEELSLNRDKVIPYSAMIAARLEPRKQIHIAIKVAIKVREVIPQFHLNIFGKGGEYEKLNQIITENNAQDYIKLCGYQILTEQYRKHQLYISTASWETLGITLLEAVTNGLGIIGLDAPYGGPIFIENGKNGFLIPEAESKTEDELIEKISEAIIKYYELDQDIVTKYSYAIARNYLDETVADKWLKVLSVKDNN</sequence>
<gene>
    <name evidence="4" type="ORF">SMIDD26_01335</name>
</gene>
<dbReference type="SUPFAM" id="SSF53756">
    <property type="entry name" value="UDP-Glycosyltransferase/glycogen phosphorylase"/>
    <property type="match status" value="1"/>
</dbReference>
<comment type="caution">
    <text evidence="4">The sequence shown here is derived from an EMBL/GenBank/DDBJ whole genome shotgun (WGS) entry which is preliminary data.</text>
</comment>
<dbReference type="OrthoDB" id="9765175at2"/>
<proteinExistence type="predicted"/>
<dbReference type="InterPro" id="IPR001296">
    <property type="entry name" value="Glyco_trans_1"/>
</dbReference>
<reference evidence="4 5" key="1">
    <citation type="submission" date="2016-01" db="EMBL/GenBank/DDBJ databases">
        <title>Highly variable Streptococcus oralis are common among viridans streptococci isolated from primates.</title>
        <authorList>
            <person name="Denapaite D."/>
            <person name="Rieger M."/>
            <person name="Koendgen S."/>
            <person name="Brueckner R."/>
            <person name="Ochigava I."/>
            <person name="Kappeler P."/>
            <person name="Maetz-Rensing K."/>
            <person name="Leendertz F."/>
            <person name="Hakenbeck R."/>
        </authorList>
    </citation>
    <scope>NUCLEOTIDE SEQUENCE [LARGE SCALE GENOMIC DNA]</scope>
    <source>
        <strain evidence="4 5">DD26</strain>
    </source>
</reference>
<dbReference type="PATRIC" id="fig|28037.233.peg.1568"/>
<dbReference type="Proteomes" id="UP000070458">
    <property type="component" value="Unassembled WGS sequence"/>
</dbReference>
<accession>A0A139PQC9</accession>